<protein>
    <recommendedName>
        <fullName evidence="8">RsgI N-terminal anti-sigma domain-containing protein</fullName>
    </recommendedName>
</protein>
<dbReference type="PROSITE" id="PS51849">
    <property type="entry name" value="RSGI_N"/>
    <property type="match status" value="1"/>
</dbReference>
<dbReference type="OrthoDB" id="9800626at2"/>
<feature type="compositionally biased region" description="Basic and acidic residues" evidence="6">
    <location>
        <begin position="364"/>
        <end position="376"/>
    </location>
</feature>
<feature type="compositionally biased region" description="Basic and acidic residues" evidence="6">
    <location>
        <begin position="241"/>
        <end position="314"/>
    </location>
</feature>
<keyword evidence="4 7" id="KW-1133">Transmembrane helix</keyword>
<feature type="transmembrane region" description="Helical" evidence="7">
    <location>
        <begin position="58"/>
        <end position="76"/>
    </location>
</feature>
<name>A0A368Y3N5_9BACI</name>
<gene>
    <name evidence="9" type="ORF">DFR57_10311</name>
</gene>
<accession>A0A368Y3N5</accession>
<keyword evidence="10" id="KW-1185">Reference proteome</keyword>
<evidence type="ECO:0000256" key="3">
    <source>
        <dbReference type="ARBA" id="ARBA00022692"/>
    </source>
</evidence>
<keyword evidence="2" id="KW-1003">Cell membrane</keyword>
<comment type="subcellular location">
    <subcellularLocation>
        <location evidence="1">Cell membrane</location>
        <topology evidence="1">Single-pass membrane protein</topology>
    </subcellularLocation>
</comment>
<dbReference type="RefSeq" id="WP_114351838.1">
    <property type="nucleotide sequence ID" value="NZ_QPJJ01000003.1"/>
</dbReference>
<feature type="region of interest" description="Disordered" evidence="6">
    <location>
        <begin position="211"/>
        <end position="386"/>
    </location>
</feature>
<feature type="domain" description="RsgI N-terminal anti-sigma" evidence="8">
    <location>
        <begin position="5"/>
        <end position="54"/>
    </location>
</feature>
<dbReference type="InterPro" id="IPR055431">
    <property type="entry name" value="RsgI_M"/>
</dbReference>
<keyword evidence="3 7" id="KW-0812">Transmembrane</keyword>
<feature type="compositionally biased region" description="Low complexity" evidence="6">
    <location>
        <begin position="377"/>
        <end position="386"/>
    </location>
</feature>
<keyword evidence="5 7" id="KW-0472">Membrane</keyword>
<comment type="caution">
    <text evidence="9">The sequence shown here is derived from an EMBL/GenBank/DDBJ whole genome shotgun (WGS) entry which is preliminary data.</text>
</comment>
<evidence type="ECO:0000256" key="5">
    <source>
        <dbReference type="ARBA" id="ARBA00023136"/>
    </source>
</evidence>
<reference evidence="9 10" key="1">
    <citation type="submission" date="2018-07" db="EMBL/GenBank/DDBJ databases">
        <title>Genomic Encyclopedia of Type Strains, Phase IV (KMG-IV): sequencing the most valuable type-strain genomes for metagenomic binning, comparative biology and taxonomic classification.</title>
        <authorList>
            <person name="Goeker M."/>
        </authorList>
    </citation>
    <scope>NUCLEOTIDE SEQUENCE [LARGE SCALE GENOMIC DNA]</scope>
    <source>
        <strain evidence="9 10">DSM 27696</strain>
    </source>
</reference>
<dbReference type="Proteomes" id="UP000252585">
    <property type="component" value="Unassembled WGS sequence"/>
</dbReference>
<feature type="compositionally biased region" description="Basic and acidic residues" evidence="6">
    <location>
        <begin position="215"/>
        <end position="229"/>
    </location>
</feature>
<evidence type="ECO:0000256" key="1">
    <source>
        <dbReference type="ARBA" id="ARBA00004162"/>
    </source>
</evidence>
<dbReference type="Pfam" id="PF23750">
    <property type="entry name" value="RsgI_M"/>
    <property type="match status" value="1"/>
</dbReference>
<sequence length="386" mass="43575">MKNKKHGTVIEVEENHITLLSKDGSFHTVEREIDHFPIIGESFSFEVEENTSSKKIKLLLPLITIMTIILFTVFNLQQVEDNQATYLLVIDINPSVELTFDENWKLLGLKGLNEDGEKILVDLDIKEQQIGDVINSLISRLSEEGYIKSGELAEINSTLVRLEKDEIQQAVPLQTMLADAIVANGATPAIEVYEEEEAYYQEATENGVSINQYRKANEKRSGTSEKALDEQPADSTSEPIKVQEQEKNKKENKNVEQPKSDKAQNKEKNPKITNNIKEKKEQQAKDAPKNQPNKNKEKNSIKEEKSEAPDEIKQENNNSGEKNEQAKDVPKKADNDAVKEKPTPPETKESQSNQSEPKQNEGMQDNKKPEIKEKSSPESNKPTTNP</sequence>
<evidence type="ECO:0000256" key="7">
    <source>
        <dbReference type="SAM" id="Phobius"/>
    </source>
</evidence>
<feature type="compositionally biased region" description="Polar residues" evidence="6">
    <location>
        <begin position="350"/>
        <end position="363"/>
    </location>
</feature>
<evidence type="ECO:0000259" key="8">
    <source>
        <dbReference type="PROSITE" id="PS51849"/>
    </source>
</evidence>
<evidence type="ECO:0000256" key="6">
    <source>
        <dbReference type="SAM" id="MobiDB-lite"/>
    </source>
</evidence>
<dbReference type="AlphaFoldDB" id="A0A368Y3N5"/>
<evidence type="ECO:0000313" key="9">
    <source>
        <dbReference type="EMBL" id="RCW74715.1"/>
    </source>
</evidence>
<organism evidence="9 10">
    <name type="scientific">Saliterribacillus persicus</name>
    <dbReference type="NCBI Taxonomy" id="930114"/>
    <lineage>
        <taxon>Bacteria</taxon>
        <taxon>Bacillati</taxon>
        <taxon>Bacillota</taxon>
        <taxon>Bacilli</taxon>
        <taxon>Bacillales</taxon>
        <taxon>Bacillaceae</taxon>
        <taxon>Saliterribacillus</taxon>
    </lineage>
</organism>
<dbReference type="InterPro" id="IPR024449">
    <property type="entry name" value="Anti-sigma_RsgI_N"/>
</dbReference>
<evidence type="ECO:0000256" key="4">
    <source>
        <dbReference type="ARBA" id="ARBA00022989"/>
    </source>
</evidence>
<evidence type="ECO:0000313" key="10">
    <source>
        <dbReference type="Proteomes" id="UP000252585"/>
    </source>
</evidence>
<dbReference type="GO" id="GO:0005886">
    <property type="term" value="C:plasma membrane"/>
    <property type="evidence" value="ECO:0007669"/>
    <property type="project" value="UniProtKB-SubCell"/>
</dbReference>
<evidence type="ECO:0000256" key="2">
    <source>
        <dbReference type="ARBA" id="ARBA00022475"/>
    </source>
</evidence>
<proteinExistence type="predicted"/>
<dbReference type="EMBL" id="QPJJ01000003">
    <property type="protein sequence ID" value="RCW74715.1"/>
    <property type="molecule type" value="Genomic_DNA"/>
</dbReference>
<feature type="compositionally biased region" description="Basic and acidic residues" evidence="6">
    <location>
        <begin position="321"/>
        <end position="349"/>
    </location>
</feature>